<organism evidence="1">
    <name type="scientific">hydrocarbon metagenome</name>
    <dbReference type="NCBI Taxonomy" id="938273"/>
    <lineage>
        <taxon>unclassified sequences</taxon>
        <taxon>metagenomes</taxon>
        <taxon>ecological metagenomes</taxon>
    </lineage>
</organism>
<evidence type="ECO:0000313" key="1">
    <source>
        <dbReference type="EMBL" id="KUG18961.1"/>
    </source>
</evidence>
<gene>
    <name evidence="1" type="ORF">ASZ90_011329</name>
</gene>
<dbReference type="AlphaFoldDB" id="A0A0W8FDR2"/>
<sequence length="78" mass="9247">MEEEPLFDMIIPPGVPRSMLYEVLEKFDVTVVKRPQRLSFANMEGDVRELLAFRGRREVVEEVQKYLMERLAEFIAEE</sequence>
<reference evidence="1" key="1">
    <citation type="journal article" date="2015" name="Proc. Natl. Acad. Sci. U.S.A.">
        <title>Networks of energetic and metabolic interactions define dynamics in microbial communities.</title>
        <authorList>
            <person name="Embree M."/>
            <person name="Liu J.K."/>
            <person name="Al-Bassam M.M."/>
            <person name="Zengler K."/>
        </authorList>
    </citation>
    <scope>NUCLEOTIDE SEQUENCE</scope>
</reference>
<name>A0A0W8FDR2_9ZZZZ</name>
<accession>A0A0W8FDR2</accession>
<protein>
    <submittedName>
        <fullName evidence="1">Uncharacterized protein</fullName>
    </submittedName>
</protein>
<proteinExistence type="predicted"/>
<comment type="caution">
    <text evidence="1">The sequence shown here is derived from an EMBL/GenBank/DDBJ whole genome shotgun (WGS) entry which is preliminary data.</text>
</comment>
<dbReference type="EMBL" id="LNQE01001343">
    <property type="protein sequence ID" value="KUG18961.1"/>
    <property type="molecule type" value="Genomic_DNA"/>
</dbReference>